<keyword evidence="2" id="KW-1185">Reference proteome</keyword>
<dbReference type="AlphaFoldDB" id="A0A1M5EKW9"/>
<dbReference type="RefSeq" id="WP_159432422.1">
    <property type="nucleotide sequence ID" value="NZ_FQVH01000046.1"/>
</dbReference>
<evidence type="ECO:0000313" key="1">
    <source>
        <dbReference type="EMBL" id="SHF79826.1"/>
    </source>
</evidence>
<dbReference type="Proteomes" id="UP000184088">
    <property type="component" value="Unassembled WGS sequence"/>
</dbReference>
<accession>A0A1M5EKW9</accession>
<reference evidence="1 2" key="1">
    <citation type="submission" date="2016-11" db="EMBL/GenBank/DDBJ databases">
        <authorList>
            <person name="Jaros S."/>
            <person name="Januszkiewicz K."/>
            <person name="Wedrychowicz H."/>
        </authorList>
    </citation>
    <scope>NUCLEOTIDE SEQUENCE [LARGE SCALE GENOMIC DNA]</scope>
    <source>
        <strain evidence="1 2">DSM 17918</strain>
    </source>
</reference>
<dbReference type="EMBL" id="FQVH01000046">
    <property type="protein sequence ID" value="SHF79826.1"/>
    <property type="molecule type" value="Genomic_DNA"/>
</dbReference>
<sequence>MTFEEVLKQALKKYEKQKGKEQVQEELEQYLQYAEAEKRRYGIKFEEGV</sequence>
<evidence type="ECO:0000313" key="2">
    <source>
        <dbReference type="Proteomes" id="UP000184088"/>
    </source>
</evidence>
<protein>
    <submittedName>
        <fullName evidence="1">Uncharacterized protein</fullName>
    </submittedName>
</protein>
<proteinExistence type="predicted"/>
<organism evidence="1 2">
    <name type="scientific">Caldanaerobius fijiensis DSM 17918</name>
    <dbReference type="NCBI Taxonomy" id="1121256"/>
    <lineage>
        <taxon>Bacteria</taxon>
        <taxon>Bacillati</taxon>
        <taxon>Bacillota</taxon>
        <taxon>Clostridia</taxon>
        <taxon>Thermoanaerobacterales</taxon>
        <taxon>Thermoanaerobacteraceae</taxon>
        <taxon>Caldanaerobius</taxon>
    </lineage>
</organism>
<name>A0A1M5EKW9_9THEO</name>
<dbReference type="STRING" id="1121256.SAMN02746089_02568"/>
<gene>
    <name evidence="1" type="ORF">SAMN02746089_02568</name>
</gene>